<dbReference type="GO" id="GO:0016020">
    <property type="term" value="C:membrane"/>
    <property type="evidence" value="ECO:0007669"/>
    <property type="project" value="TreeGrafter"/>
</dbReference>
<dbReference type="InterPro" id="IPR000073">
    <property type="entry name" value="AB_hydrolase_1"/>
</dbReference>
<proteinExistence type="predicted"/>
<sequence length="297" mass="32371">MPYAPTDDGYRLYYEEAGTGVPIVFVHEFGGDHRSWEPQMRHFSRWYRCITYAARGFPPSDVPIESAHYGQARAADDIVAVLDALGVDKAYVVGNSMGGFAALHFALREPHRCIGAVVAGCGYGADPARNPTFRAESAVVAHAFETEGSEALSKWYGVGPARVQFQAKDPRGHAEHVGILAEHHPLGAALTMRNVQIPRPLLFEMTEQLSRCEPPILIIAGDEDNGVLEADLMLKRTIPRAGLAILPRTGHVSNIEEPALFNLFVERFLLGVSNDAWSPRDPRAMSPSMTGAVAEPG</sequence>
<dbReference type="Proteomes" id="UP000252008">
    <property type="component" value="Unassembled WGS sequence"/>
</dbReference>
<name>A0A375YM88_MYCPF</name>
<dbReference type="InterPro" id="IPR029058">
    <property type="entry name" value="AB_hydrolase_fold"/>
</dbReference>
<dbReference type="InterPro" id="IPR050266">
    <property type="entry name" value="AB_hydrolase_sf"/>
</dbReference>
<organism evidence="3 4">
    <name type="scientific">Mycolicibacterium parafortuitum</name>
    <name type="common">Mycobacterium parafortuitum</name>
    <dbReference type="NCBI Taxonomy" id="39692"/>
    <lineage>
        <taxon>Bacteria</taxon>
        <taxon>Bacillati</taxon>
        <taxon>Actinomycetota</taxon>
        <taxon>Actinomycetes</taxon>
        <taxon>Mycobacteriales</taxon>
        <taxon>Mycobacteriaceae</taxon>
        <taxon>Mycolicibacterium</taxon>
    </lineage>
</organism>
<protein>
    <submittedName>
        <fullName evidence="3">Alpha/beta hydrolase [Saccharopolyspora erythraea NRRL 2338]</fullName>
    </submittedName>
</protein>
<keyword evidence="1 3" id="KW-0378">Hydrolase</keyword>
<reference evidence="3 4" key="1">
    <citation type="submission" date="2018-05" db="EMBL/GenBank/DDBJ databases">
        <authorList>
            <consortium name="IHU Genomes"/>
        </authorList>
    </citation>
    <scope>NUCLEOTIDE SEQUENCE [LARGE SCALE GENOMIC DNA]</scope>
    <source>
        <strain evidence="3 4">P7335</strain>
    </source>
</reference>
<evidence type="ECO:0000256" key="1">
    <source>
        <dbReference type="ARBA" id="ARBA00022801"/>
    </source>
</evidence>
<evidence type="ECO:0000313" key="3">
    <source>
        <dbReference type="EMBL" id="SRX82094.1"/>
    </source>
</evidence>
<dbReference type="STRING" id="39692.BST38_12815"/>
<dbReference type="AlphaFoldDB" id="A0A375YM88"/>
<feature type="domain" description="AB hydrolase-1" evidence="2">
    <location>
        <begin position="22"/>
        <end position="118"/>
    </location>
</feature>
<gene>
    <name evidence="3" type="ORF">MPP7335_03852</name>
</gene>
<evidence type="ECO:0000313" key="4">
    <source>
        <dbReference type="Proteomes" id="UP000252008"/>
    </source>
</evidence>
<dbReference type="PRINTS" id="PR00111">
    <property type="entry name" value="ABHYDROLASE"/>
</dbReference>
<evidence type="ECO:0000259" key="2">
    <source>
        <dbReference type="Pfam" id="PF00561"/>
    </source>
</evidence>
<dbReference type="Gene3D" id="3.40.50.1820">
    <property type="entry name" value="alpha/beta hydrolase"/>
    <property type="match status" value="1"/>
</dbReference>
<dbReference type="SUPFAM" id="SSF53474">
    <property type="entry name" value="alpha/beta-Hydrolases"/>
    <property type="match status" value="1"/>
</dbReference>
<dbReference type="EMBL" id="UEGS01000001">
    <property type="protein sequence ID" value="SRX82094.1"/>
    <property type="molecule type" value="Genomic_DNA"/>
</dbReference>
<dbReference type="PANTHER" id="PTHR43798">
    <property type="entry name" value="MONOACYLGLYCEROL LIPASE"/>
    <property type="match status" value="1"/>
</dbReference>
<accession>A0A375YM88</accession>
<dbReference type="GO" id="GO:0016787">
    <property type="term" value="F:hydrolase activity"/>
    <property type="evidence" value="ECO:0007669"/>
    <property type="project" value="UniProtKB-KW"/>
</dbReference>
<dbReference type="PANTHER" id="PTHR43798:SF31">
    <property type="entry name" value="AB HYDROLASE SUPERFAMILY PROTEIN YCLE"/>
    <property type="match status" value="1"/>
</dbReference>
<dbReference type="Pfam" id="PF00561">
    <property type="entry name" value="Abhydrolase_1"/>
    <property type="match status" value="1"/>
</dbReference>
<keyword evidence="4" id="KW-1185">Reference proteome</keyword>